<dbReference type="AlphaFoldDB" id="A0A183DA21"/>
<dbReference type="EMBL" id="UYRT01011987">
    <property type="protein sequence ID" value="VDK51300.1"/>
    <property type="molecule type" value="Genomic_DNA"/>
</dbReference>
<proteinExistence type="predicted"/>
<reference evidence="4" key="1">
    <citation type="submission" date="2016-06" db="UniProtKB">
        <authorList>
            <consortium name="WormBaseParasite"/>
        </authorList>
    </citation>
    <scope>IDENTIFICATION</scope>
</reference>
<evidence type="ECO:0000313" key="3">
    <source>
        <dbReference type="Proteomes" id="UP000271098"/>
    </source>
</evidence>
<evidence type="ECO:0000313" key="2">
    <source>
        <dbReference type="EMBL" id="VDK51300.1"/>
    </source>
</evidence>
<sequence>MMKQQLIKATEDIAVAVPALASNLSASAPCIRDGEMDSVSDATSLPMDPTK</sequence>
<gene>
    <name evidence="2" type="ORF">GPUH_LOCUS5561</name>
</gene>
<feature type="region of interest" description="Disordered" evidence="1">
    <location>
        <begin position="32"/>
        <end position="51"/>
    </location>
</feature>
<keyword evidence="3" id="KW-1185">Reference proteome</keyword>
<evidence type="ECO:0000313" key="4">
    <source>
        <dbReference type="WBParaSite" id="GPUH_0000557001-mRNA-1"/>
    </source>
</evidence>
<protein>
    <submittedName>
        <fullName evidence="4">Secreted protein</fullName>
    </submittedName>
</protein>
<reference evidence="2 3" key="2">
    <citation type="submission" date="2018-11" db="EMBL/GenBank/DDBJ databases">
        <authorList>
            <consortium name="Pathogen Informatics"/>
        </authorList>
    </citation>
    <scope>NUCLEOTIDE SEQUENCE [LARGE SCALE GENOMIC DNA]</scope>
</reference>
<name>A0A183DA21_9BILA</name>
<dbReference type="Proteomes" id="UP000271098">
    <property type="component" value="Unassembled WGS sequence"/>
</dbReference>
<evidence type="ECO:0000256" key="1">
    <source>
        <dbReference type="SAM" id="MobiDB-lite"/>
    </source>
</evidence>
<organism evidence="4">
    <name type="scientific">Gongylonema pulchrum</name>
    <dbReference type="NCBI Taxonomy" id="637853"/>
    <lineage>
        <taxon>Eukaryota</taxon>
        <taxon>Metazoa</taxon>
        <taxon>Ecdysozoa</taxon>
        <taxon>Nematoda</taxon>
        <taxon>Chromadorea</taxon>
        <taxon>Rhabditida</taxon>
        <taxon>Spirurina</taxon>
        <taxon>Spiruromorpha</taxon>
        <taxon>Spiruroidea</taxon>
        <taxon>Gongylonematidae</taxon>
        <taxon>Gongylonema</taxon>
    </lineage>
</organism>
<accession>A0A183DA21</accession>
<dbReference type="WBParaSite" id="GPUH_0000557001-mRNA-1">
    <property type="protein sequence ID" value="GPUH_0000557001-mRNA-1"/>
    <property type="gene ID" value="GPUH_0000557001"/>
</dbReference>